<protein>
    <recommendedName>
        <fullName evidence="4">Phage holin family protein</fullName>
    </recommendedName>
</protein>
<sequence>MAEQDRPHADPAPERVTQALRGWLQDGVALLRVRLELFGVEAREHALASVELLLAGLAALLFLGLGLGFLAVLLTVLLWDSHRLLALAIFTTLFLTLGLLALWLLRQRWQATQRWFDASLQELGRDEQRLSR</sequence>
<evidence type="ECO:0008006" key="4">
    <source>
        <dbReference type="Google" id="ProtNLM"/>
    </source>
</evidence>
<feature type="transmembrane region" description="Helical" evidence="1">
    <location>
        <begin position="52"/>
        <end position="79"/>
    </location>
</feature>
<dbReference type="OrthoDB" id="8909515at2"/>
<feature type="transmembrane region" description="Helical" evidence="1">
    <location>
        <begin position="85"/>
        <end position="105"/>
    </location>
</feature>
<comment type="caution">
    <text evidence="2">The sequence shown here is derived from an EMBL/GenBank/DDBJ whole genome shotgun (WGS) entry which is preliminary data.</text>
</comment>
<proteinExistence type="predicted"/>
<name>A0A2S9K6C8_9BURK</name>
<dbReference type="InterPro" id="IPR009937">
    <property type="entry name" value="Phage_holin_3_6"/>
</dbReference>
<accession>A0A2S9K6C8</accession>
<dbReference type="Pfam" id="PF07332">
    <property type="entry name" value="Phage_holin_3_6"/>
    <property type="match status" value="1"/>
</dbReference>
<dbReference type="RefSeq" id="WP_105747797.1">
    <property type="nucleotide sequence ID" value="NZ_PVLQ01000022.1"/>
</dbReference>
<evidence type="ECO:0000313" key="2">
    <source>
        <dbReference type="EMBL" id="PRD65945.1"/>
    </source>
</evidence>
<reference evidence="2 3" key="1">
    <citation type="submission" date="2018-03" db="EMBL/GenBank/DDBJ databases">
        <title>Comparative genomics illustrates the genes involved in a hyperalkaliphilic mechanisms of Serpentinomonas isolated from highly-alkaline calcium-rich serpentinized springs.</title>
        <authorList>
            <person name="Suzuki S."/>
            <person name="Ishii S."/>
            <person name="Walworth N."/>
            <person name="Bird L."/>
            <person name="Kuenen J.G."/>
            <person name="Nealson K.H."/>
        </authorList>
    </citation>
    <scope>NUCLEOTIDE SEQUENCE [LARGE SCALE GENOMIC DNA]</scope>
    <source>
        <strain evidence="2 3">P1</strain>
    </source>
</reference>
<evidence type="ECO:0000313" key="3">
    <source>
        <dbReference type="Proteomes" id="UP000238589"/>
    </source>
</evidence>
<gene>
    <name evidence="2" type="ORF">C6P64_06565</name>
</gene>
<dbReference type="Proteomes" id="UP000238589">
    <property type="component" value="Unassembled WGS sequence"/>
</dbReference>
<dbReference type="AlphaFoldDB" id="A0A2S9K6C8"/>
<evidence type="ECO:0000256" key="1">
    <source>
        <dbReference type="SAM" id="Phobius"/>
    </source>
</evidence>
<keyword evidence="1" id="KW-1133">Transmembrane helix</keyword>
<keyword evidence="3" id="KW-1185">Reference proteome</keyword>
<organism evidence="2 3">
    <name type="scientific">Malikia granosa</name>
    <dbReference type="NCBI Taxonomy" id="263067"/>
    <lineage>
        <taxon>Bacteria</taxon>
        <taxon>Pseudomonadati</taxon>
        <taxon>Pseudomonadota</taxon>
        <taxon>Betaproteobacteria</taxon>
        <taxon>Burkholderiales</taxon>
        <taxon>Comamonadaceae</taxon>
        <taxon>Malikia</taxon>
    </lineage>
</organism>
<keyword evidence="1" id="KW-0812">Transmembrane</keyword>
<keyword evidence="1" id="KW-0472">Membrane</keyword>
<dbReference type="EMBL" id="PVLQ01000022">
    <property type="protein sequence ID" value="PRD65945.1"/>
    <property type="molecule type" value="Genomic_DNA"/>
</dbReference>